<sequence>MRQRNLLEIAAVYLRILALTFSGPPEDESLSLAIRLLIPILLIPITEVRTLPGRDGLPEVCCDTSLSKNNTKCAANPVS</sequence>
<organism evidence="2">
    <name type="scientific">Ixodes ricinus</name>
    <name type="common">Common tick</name>
    <name type="synonym">Acarus ricinus</name>
    <dbReference type="NCBI Taxonomy" id="34613"/>
    <lineage>
        <taxon>Eukaryota</taxon>
        <taxon>Metazoa</taxon>
        <taxon>Ecdysozoa</taxon>
        <taxon>Arthropoda</taxon>
        <taxon>Chelicerata</taxon>
        <taxon>Arachnida</taxon>
        <taxon>Acari</taxon>
        <taxon>Parasitiformes</taxon>
        <taxon>Ixodida</taxon>
        <taxon>Ixodoidea</taxon>
        <taxon>Ixodidae</taxon>
        <taxon>Ixodinae</taxon>
        <taxon>Ixodes</taxon>
    </lineage>
</organism>
<feature type="chain" id="PRO_5025604733" evidence="1">
    <location>
        <begin position="23"/>
        <end position="79"/>
    </location>
</feature>
<protein>
    <submittedName>
        <fullName evidence="2">Putative secreted protein</fullName>
    </submittedName>
</protein>
<proteinExistence type="predicted"/>
<reference evidence="2" key="1">
    <citation type="submission" date="2019-12" db="EMBL/GenBank/DDBJ databases">
        <title>An insight into the sialome of adult female Ixodes ricinus ticks feeding for 6 days.</title>
        <authorList>
            <person name="Perner J."/>
            <person name="Ribeiro J.M.C."/>
        </authorList>
    </citation>
    <scope>NUCLEOTIDE SEQUENCE</scope>
    <source>
        <strain evidence="2">Semi-engorged</strain>
        <tissue evidence="2">Salivary glands</tissue>
    </source>
</reference>
<feature type="signal peptide" evidence="1">
    <location>
        <begin position="1"/>
        <end position="22"/>
    </location>
</feature>
<keyword evidence="1" id="KW-0732">Signal</keyword>
<name>A0A6B0U1I0_IXORI</name>
<evidence type="ECO:0000313" key="2">
    <source>
        <dbReference type="EMBL" id="MXU84191.1"/>
    </source>
</evidence>
<dbReference type="EMBL" id="GIFC01002108">
    <property type="protein sequence ID" value="MXU84191.1"/>
    <property type="molecule type" value="Transcribed_RNA"/>
</dbReference>
<dbReference type="AlphaFoldDB" id="A0A6B0U1I0"/>
<evidence type="ECO:0000256" key="1">
    <source>
        <dbReference type="SAM" id="SignalP"/>
    </source>
</evidence>
<accession>A0A6B0U1I0</accession>